<dbReference type="EMBL" id="SJPJ01000001">
    <property type="protein sequence ID" value="TWT84426.1"/>
    <property type="molecule type" value="Genomic_DNA"/>
</dbReference>
<dbReference type="RefSeq" id="WP_146402152.1">
    <property type="nucleotide sequence ID" value="NZ_SJPJ01000001.1"/>
</dbReference>
<dbReference type="Gene3D" id="3.40.50.1110">
    <property type="entry name" value="SGNH hydrolase"/>
    <property type="match status" value="1"/>
</dbReference>
<evidence type="ECO:0000313" key="1">
    <source>
        <dbReference type="EMBL" id="TWT84426.1"/>
    </source>
</evidence>
<protein>
    <submittedName>
        <fullName evidence="1">Uncharacterized protein</fullName>
    </submittedName>
</protein>
<reference evidence="1 2" key="1">
    <citation type="submission" date="2019-02" db="EMBL/GenBank/DDBJ databases">
        <title>Deep-cultivation of Planctomycetes and their phenomic and genomic characterization uncovers novel biology.</title>
        <authorList>
            <person name="Wiegand S."/>
            <person name="Jogler M."/>
            <person name="Boedeker C."/>
            <person name="Pinto D."/>
            <person name="Vollmers J."/>
            <person name="Rivas-Marin E."/>
            <person name="Kohn T."/>
            <person name="Peeters S.H."/>
            <person name="Heuer A."/>
            <person name="Rast P."/>
            <person name="Oberbeckmann S."/>
            <person name="Bunk B."/>
            <person name="Jeske O."/>
            <person name="Meyerdierks A."/>
            <person name="Storesund J.E."/>
            <person name="Kallscheuer N."/>
            <person name="Luecker S."/>
            <person name="Lage O.M."/>
            <person name="Pohl T."/>
            <person name="Merkel B.J."/>
            <person name="Hornburger P."/>
            <person name="Mueller R.-W."/>
            <person name="Bruemmer F."/>
            <person name="Labrenz M."/>
            <person name="Spormann A.M."/>
            <person name="Op Den Camp H."/>
            <person name="Overmann J."/>
            <person name="Amann R."/>
            <person name="Jetten M.S.M."/>
            <person name="Mascher T."/>
            <person name="Medema M.H."/>
            <person name="Devos D.P."/>
            <person name="Kaster A.-K."/>
            <person name="Ovreas L."/>
            <person name="Rohde M."/>
            <person name="Galperin M.Y."/>
            <person name="Jogler C."/>
        </authorList>
    </citation>
    <scope>NUCLEOTIDE SEQUENCE [LARGE SCALE GENOMIC DNA]</scope>
    <source>
        <strain evidence="1 2">CA13</strain>
    </source>
</reference>
<dbReference type="InterPro" id="IPR036514">
    <property type="entry name" value="SGNH_hydro_sf"/>
</dbReference>
<evidence type="ECO:0000313" key="2">
    <source>
        <dbReference type="Proteomes" id="UP000315010"/>
    </source>
</evidence>
<name>A0A5C5ZB95_9BACT</name>
<accession>A0A5C5ZB95</accession>
<organism evidence="1 2">
    <name type="scientific">Novipirellula herctigrandis</name>
    <dbReference type="NCBI Taxonomy" id="2527986"/>
    <lineage>
        <taxon>Bacteria</taxon>
        <taxon>Pseudomonadati</taxon>
        <taxon>Planctomycetota</taxon>
        <taxon>Planctomycetia</taxon>
        <taxon>Pirellulales</taxon>
        <taxon>Pirellulaceae</taxon>
        <taxon>Novipirellula</taxon>
    </lineage>
</organism>
<dbReference type="Proteomes" id="UP000315010">
    <property type="component" value="Unassembled WGS sequence"/>
</dbReference>
<keyword evidence="2" id="KW-1185">Reference proteome</keyword>
<comment type="caution">
    <text evidence="1">The sequence shown here is derived from an EMBL/GenBank/DDBJ whole genome shotgun (WGS) entry which is preliminary data.</text>
</comment>
<dbReference type="SUPFAM" id="SSF52266">
    <property type="entry name" value="SGNH hydrolase"/>
    <property type="match status" value="1"/>
</dbReference>
<sequence>MKPPAVRTLLSIIVVILFVVFMTSVETTLAGEDDNRSVANIQRTFAKMAASTPENSVTVRWQFYGQSITAQPWTKLVEKDLVERFPSVNFVFQNPAIGGFQSPSLMRTAEHDLYPWYPDVLVFHVYGPVNQYEEIIRNVRSRTTAEIVLWTSHLSADELLDTNPNADPRTIAIRDIAKRYDCMLIDVREKWIAYLEENKLDPSALLNDSVHLNNDGVKLLAEFIAEELIYASSLQTSLLSGEVTEIPLDSQSLLKDGDETTLNFTGNRVVAISDGTETGNLDVILDGIDMSGQTELWAASRPSKAPQMWMPAIKQVSCENAPVIEDWTLTCLPDSTPNASRVHFRVTGSITGDDGEGFSDERFVSNSGRVLIEPSDWHLAWCLSYKKIALPEGFQITWKTYPLFTAKYESQPTGSETVLIQNCSNGKHRLTLRGSVVGSGITSFRVYTPSSRSEQIK</sequence>
<gene>
    <name evidence="1" type="ORF">CA13_59040</name>
</gene>
<dbReference type="GO" id="GO:0016788">
    <property type="term" value="F:hydrolase activity, acting on ester bonds"/>
    <property type="evidence" value="ECO:0007669"/>
    <property type="project" value="UniProtKB-ARBA"/>
</dbReference>
<proteinExistence type="predicted"/>
<dbReference type="OrthoDB" id="228638at2"/>
<dbReference type="AlphaFoldDB" id="A0A5C5ZB95"/>